<dbReference type="EMBL" id="MTLA01000433">
    <property type="protein sequence ID" value="OOP65863.1"/>
    <property type="molecule type" value="Genomic_DNA"/>
</dbReference>
<keyword evidence="3" id="KW-1185">Reference proteome</keyword>
<dbReference type="RefSeq" id="WP_078111391.1">
    <property type="nucleotide sequence ID" value="NZ_CP065424.1"/>
</dbReference>
<dbReference type="Proteomes" id="UP000189761">
    <property type="component" value="Unassembled WGS sequence"/>
</dbReference>
<evidence type="ECO:0000313" key="3">
    <source>
        <dbReference type="Proteomes" id="UP000189761"/>
    </source>
</evidence>
<proteinExistence type="predicted"/>
<protein>
    <recommendedName>
        <fullName evidence="1">DUF6946 domain-containing protein</fullName>
    </recommendedName>
</protein>
<sequence>MAKFFIPSRGPLSWRDSLADPDKQWKKGYSAYELAHCWEEATKLPSCVDTIFKQCEFPLFHDVEVLLAFPEYKVPLPGGNASSQNDLYVLAKSKNELLTIMVEGKVSEPFGKTVENWLGKNPSDGKQKRLESLLNILGLHKESVGNIRYQLLHRASSAVLEARKVNARQSLMLVHSFSETRKWFEDYINFVKLFNFSPNKDGIVGPVELNEVNLYFGWVTGEINKKEWKHF</sequence>
<feature type="domain" description="DUF6946" evidence="1">
    <location>
        <begin position="7"/>
        <end position="222"/>
    </location>
</feature>
<name>A0A8E2I6P7_9BACI</name>
<comment type="caution">
    <text evidence="2">The sequence shown here is derived from an EMBL/GenBank/DDBJ whole genome shotgun (WGS) entry which is preliminary data.</text>
</comment>
<gene>
    <name evidence="2" type="ORF">BWZ43_23995</name>
</gene>
<dbReference type="InterPro" id="IPR054024">
    <property type="entry name" value="DUF6946"/>
</dbReference>
<dbReference type="Pfam" id="PF22187">
    <property type="entry name" value="DUF6946"/>
    <property type="match status" value="1"/>
</dbReference>
<organism evidence="2 3">
    <name type="scientific">Heyndrickxia oleronia</name>
    <dbReference type="NCBI Taxonomy" id="38875"/>
    <lineage>
        <taxon>Bacteria</taxon>
        <taxon>Bacillati</taxon>
        <taxon>Bacillota</taxon>
        <taxon>Bacilli</taxon>
        <taxon>Bacillales</taxon>
        <taxon>Bacillaceae</taxon>
        <taxon>Heyndrickxia</taxon>
    </lineage>
</organism>
<accession>A0A8E2I6P7</accession>
<evidence type="ECO:0000259" key="1">
    <source>
        <dbReference type="Pfam" id="PF22187"/>
    </source>
</evidence>
<dbReference type="AlphaFoldDB" id="A0A8E2I6P7"/>
<reference evidence="2 3" key="1">
    <citation type="submission" date="2017-01" db="EMBL/GenBank/DDBJ databases">
        <title>Draft genome sequence of Bacillus oleronius.</title>
        <authorList>
            <person name="Allam M."/>
        </authorList>
    </citation>
    <scope>NUCLEOTIDE SEQUENCE [LARGE SCALE GENOMIC DNA]</scope>
    <source>
        <strain evidence="2 3">DSM 9356</strain>
    </source>
</reference>
<evidence type="ECO:0000313" key="2">
    <source>
        <dbReference type="EMBL" id="OOP65863.1"/>
    </source>
</evidence>